<dbReference type="Proteomes" id="UP000189739">
    <property type="component" value="Unassembled WGS sequence"/>
</dbReference>
<comment type="caution">
    <text evidence="1">The sequence shown here is derived from an EMBL/GenBank/DDBJ whole genome shotgun (WGS) entry which is preliminary data.</text>
</comment>
<dbReference type="OrthoDB" id="798260at2"/>
<organism evidence="1 2">
    <name type="scientific">Mucilaginibacter pedocola</name>
    <dbReference type="NCBI Taxonomy" id="1792845"/>
    <lineage>
        <taxon>Bacteria</taxon>
        <taxon>Pseudomonadati</taxon>
        <taxon>Bacteroidota</taxon>
        <taxon>Sphingobacteriia</taxon>
        <taxon>Sphingobacteriales</taxon>
        <taxon>Sphingobacteriaceae</taxon>
        <taxon>Mucilaginibacter</taxon>
    </lineage>
</organism>
<accession>A0A1S9PBH4</accession>
<protein>
    <submittedName>
        <fullName evidence="1">Uncharacterized protein</fullName>
    </submittedName>
</protein>
<proteinExistence type="predicted"/>
<keyword evidence="2" id="KW-1185">Reference proteome</keyword>
<gene>
    <name evidence="1" type="ORF">BC343_11930</name>
</gene>
<dbReference type="InterPro" id="IPR058263">
    <property type="entry name" value="DUF7957"/>
</dbReference>
<dbReference type="Pfam" id="PF25857">
    <property type="entry name" value="DUF7957"/>
    <property type="match status" value="1"/>
</dbReference>
<evidence type="ECO:0000313" key="1">
    <source>
        <dbReference type="EMBL" id="OOQ58336.1"/>
    </source>
</evidence>
<dbReference type="AlphaFoldDB" id="A0A1S9PBH4"/>
<reference evidence="1 2" key="1">
    <citation type="submission" date="2016-07" db="EMBL/GenBank/DDBJ databases">
        <title>Genomic analysis of zinc-resistant bacterium Mucilaginibacter pedocola TBZ30.</title>
        <authorList>
            <person name="Huang J."/>
            <person name="Tang J."/>
        </authorList>
    </citation>
    <scope>NUCLEOTIDE SEQUENCE [LARGE SCALE GENOMIC DNA]</scope>
    <source>
        <strain evidence="1 2">TBZ30</strain>
    </source>
</reference>
<dbReference type="RefSeq" id="WP_078350085.1">
    <property type="nucleotide sequence ID" value="NZ_MBTF01000034.1"/>
</dbReference>
<sequence>MRYTIDLNKITLANGYSIEFNYKIKKTLTVHDVVIIVIDPPYDVIYNYNVFAISLTGDFLWRIGEIGSYCWESDHCPYVEAIVNENHELVLFNWCDTAVIVNYQTGQVIRTYQTK</sequence>
<dbReference type="EMBL" id="MBTF01000034">
    <property type="protein sequence ID" value="OOQ58336.1"/>
    <property type="molecule type" value="Genomic_DNA"/>
</dbReference>
<name>A0A1S9PBH4_9SPHI</name>
<evidence type="ECO:0000313" key="2">
    <source>
        <dbReference type="Proteomes" id="UP000189739"/>
    </source>
</evidence>